<dbReference type="Proteomes" id="UP000239388">
    <property type="component" value="Unassembled WGS sequence"/>
</dbReference>
<dbReference type="Pfam" id="PF12833">
    <property type="entry name" value="HTH_18"/>
    <property type="match status" value="1"/>
</dbReference>
<evidence type="ECO:0000259" key="4">
    <source>
        <dbReference type="PROSITE" id="PS01124"/>
    </source>
</evidence>
<dbReference type="PANTHER" id="PTHR46796:SF12">
    <property type="entry name" value="HTH-TYPE DNA-BINDING TRANSCRIPTIONAL ACTIVATOR EUTR"/>
    <property type="match status" value="1"/>
</dbReference>
<evidence type="ECO:0000256" key="1">
    <source>
        <dbReference type="ARBA" id="ARBA00023015"/>
    </source>
</evidence>
<keyword evidence="3" id="KW-0804">Transcription</keyword>
<dbReference type="AlphaFoldDB" id="A0A2S8F7H7"/>
<evidence type="ECO:0000256" key="2">
    <source>
        <dbReference type="ARBA" id="ARBA00023125"/>
    </source>
</evidence>
<organism evidence="5 6">
    <name type="scientific">Blastopirellula marina</name>
    <dbReference type="NCBI Taxonomy" id="124"/>
    <lineage>
        <taxon>Bacteria</taxon>
        <taxon>Pseudomonadati</taxon>
        <taxon>Planctomycetota</taxon>
        <taxon>Planctomycetia</taxon>
        <taxon>Pirellulales</taxon>
        <taxon>Pirellulaceae</taxon>
        <taxon>Blastopirellula</taxon>
    </lineage>
</organism>
<dbReference type="InterPro" id="IPR050204">
    <property type="entry name" value="AraC_XylS_family_regulators"/>
</dbReference>
<keyword evidence="1" id="KW-0805">Transcription regulation</keyword>
<comment type="caution">
    <text evidence="5">The sequence shown here is derived from an EMBL/GenBank/DDBJ whole genome shotgun (WGS) entry which is preliminary data.</text>
</comment>
<dbReference type="PROSITE" id="PS01124">
    <property type="entry name" value="HTH_ARAC_FAMILY_2"/>
    <property type="match status" value="1"/>
</dbReference>
<keyword evidence="2" id="KW-0238">DNA-binding</keyword>
<protein>
    <recommendedName>
        <fullName evidence="4">HTH araC/xylS-type domain-containing protein</fullName>
    </recommendedName>
</protein>
<dbReference type="EMBL" id="PUIB01000026">
    <property type="protein sequence ID" value="PQO27884.1"/>
    <property type="molecule type" value="Genomic_DNA"/>
</dbReference>
<dbReference type="InterPro" id="IPR018060">
    <property type="entry name" value="HTH_AraC"/>
</dbReference>
<name>A0A2S8F7H7_9BACT</name>
<sequence>MSRKATTKNSGPGAVSFILLLRDINWMSIFRQELRMKIFYQERSIHSFDPDALMDVVANTGFDQRLLQGGMFAGTLTRIGLPHCRVDKGHYSLPCFARGAASAEWVMVGMTFTAEQTAWVNGRDAYFDDFQLYAENAAVDYRTVAGAPWVALQLPRDWLQMQALRFSGREIDYPARGVTNVVVPRWAALQLRRELETLLTWNSRLSWDQMSLVAGTLEDRIVQTLVDALTAATPDRPVMRRQTERRKALMESVEHYLADHLSEVIRLQDLVQHTGMEERSLQRFCQEVYGMTPKQLFGVTRLTQIRRELLRRERGSGTVRSIAEKWGIRHQGRFAARYEELFGEKPSQTFQRSR</sequence>
<dbReference type="PROSITE" id="PS00041">
    <property type="entry name" value="HTH_ARAC_FAMILY_1"/>
    <property type="match status" value="1"/>
</dbReference>
<dbReference type="Gene3D" id="1.10.10.60">
    <property type="entry name" value="Homeodomain-like"/>
    <property type="match status" value="1"/>
</dbReference>
<evidence type="ECO:0000313" key="5">
    <source>
        <dbReference type="EMBL" id="PQO27884.1"/>
    </source>
</evidence>
<evidence type="ECO:0000256" key="3">
    <source>
        <dbReference type="ARBA" id="ARBA00023163"/>
    </source>
</evidence>
<gene>
    <name evidence="5" type="ORF">C5Y98_26530</name>
</gene>
<dbReference type="PANTHER" id="PTHR46796">
    <property type="entry name" value="HTH-TYPE TRANSCRIPTIONAL ACTIVATOR RHAS-RELATED"/>
    <property type="match status" value="1"/>
</dbReference>
<accession>A0A2S8F7H7</accession>
<feature type="domain" description="HTH araC/xylS-type" evidence="4">
    <location>
        <begin position="251"/>
        <end position="352"/>
    </location>
</feature>
<dbReference type="InterPro" id="IPR018062">
    <property type="entry name" value="HTH_AraC-typ_CS"/>
</dbReference>
<dbReference type="GO" id="GO:0043565">
    <property type="term" value="F:sequence-specific DNA binding"/>
    <property type="evidence" value="ECO:0007669"/>
    <property type="project" value="InterPro"/>
</dbReference>
<reference evidence="5 6" key="1">
    <citation type="submission" date="2018-02" db="EMBL/GenBank/DDBJ databases">
        <title>Comparative genomes isolates from brazilian mangrove.</title>
        <authorList>
            <person name="Araujo J.E."/>
            <person name="Taketani R.G."/>
            <person name="Silva M.C.P."/>
            <person name="Loureco M.V."/>
            <person name="Andreote F.D."/>
        </authorList>
    </citation>
    <scope>NUCLEOTIDE SEQUENCE [LARGE SCALE GENOMIC DNA]</scope>
    <source>
        <strain evidence="5 6">NAP PRIS-MGV</strain>
    </source>
</reference>
<evidence type="ECO:0000313" key="6">
    <source>
        <dbReference type="Proteomes" id="UP000239388"/>
    </source>
</evidence>
<dbReference type="GO" id="GO:0003700">
    <property type="term" value="F:DNA-binding transcription factor activity"/>
    <property type="evidence" value="ECO:0007669"/>
    <property type="project" value="InterPro"/>
</dbReference>
<proteinExistence type="predicted"/>
<dbReference type="SMART" id="SM00342">
    <property type="entry name" value="HTH_ARAC"/>
    <property type="match status" value="1"/>
</dbReference>